<keyword evidence="12" id="KW-1185">Reference proteome</keyword>
<organism evidence="11 12">
    <name type="scientific">Thalassotalea piscium</name>
    <dbReference type="NCBI Taxonomy" id="1230533"/>
    <lineage>
        <taxon>Bacteria</taxon>
        <taxon>Pseudomonadati</taxon>
        <taxon>Pseudomonadota</taxon>
        <taxon>Gammaproteobacteria</taxon>
        <taxon>Alteromonadales</taxon>
        <taxon>Colwelliaceae</taxon>
        <taxon>Thalassotalea</taxon>
    </lineage>
</organism>
<evidence type="ECO:0000256" key="10">
    <source>
        <dbReference type="SAM" id="Phobius"/>
    </source>
</evidence>
<feature type="transmembrane region" description="Helical" evidence="10">
    <location>
        <begin position="84"/>
        <end position="100"/>
    </location>
</feature>
<dbReference type="SUPFAM" id="SSF103481">
    <property type="entry name" value="Multidrug resistance efflux transporter EmrE"/>
    <property type="match status" value="1"/>
</dbReference>
<keyword evidence="3" id="KW-1003">Cell membrane</keyword>
<dbReference type="PANTHER" id="PTHR30561">
    <property type="entry name" value="SMR FAMILY PROTON-DEPENDENT DRUG EFFLUX TRANSPORTER SUGE"/>
    <property type="match status" value="1"/>
</dbReference>
<dbReference type="AlphaFoldDB" id="A0A7X0NI83"/>
<dbReference type="EMBL" id="JACHHU010000021">
    <property type="protein sequence ID" value="MBB6543895.1"/>
    <property type="molecule type" value="Genomic_DNA"/>
</dbReference>
<evidence type="ECO:0000256" key="5">
    <source>
        <dbReference type="ARBA" id="ARBA00022989"/>
    </source>
</evidence>
<dbReference type="RefSeq" id="WP_184424669.1">
    <property type="nucleotide sequence ID" value="NZ_AP027362.1"/>
</dbReference>
<dbReference type="InterPro" id="IPR037185">
    <property type="entry name" value="EmrE-like"/>
</dbReference>
<dbReference type="Proteomes" id="UP000537141">
    <property type="component" value="Unassembled WGS sequence"/>
</dbReference>
<dbReference type="InterPro" id="IPR000390">
    <property type="entry name" value="Small_drug/metabolite_transptr"/>
</dbReference>
<evidence type="ECO:0000313" key="11">
    <source>
        <dbReference type="EMBL" id="MBB6543895.1"/>
    </source>
</evidence>
<dbReference type="GO" id="GO:0022857">
    <property type="term" value="F:transmembrane transporter activity"/>
    <property type="evidence" value="ECO:0007669"/>
    <property type="project" value="InterPro"/>
</dbReference>
<evidence type="ECO:0000256" key="7">
    <source>
        <dbReference type="ARBA" id="ARBA00038151"/>
    </source>
</evidence>
<feature type="transmembrane region" description="Helical" evidence="10">
    <location>
        <begin position="59"/>
        <end position="78"/>
    </location>
</feature>
<dbReference type="GO" id="GO:0005886">
    <property type="term" value="C:plasma membrane"/>
    <property type="evidence" value="ECO:0007669"/>
    <property type="project" value="UniProtKB-SubCell"/>
</dbReference>
<gene>
    <name evidence="11" type="ORF">HNQ55_002419</name>
</gene>
<comment type="subcellular location">
    <subcellularLocation>
        <location evidence="1 9">Cell membrane</location>
        <topology evidence="1 9">Multi-pass membrane protein</topology>
    </subcellularLocation>
</comment>
<dbReference type="Gene3D" id="1.10.3730.20">
    <property type="match status" value="1"/>
</dbReference>
<feature type="transmembrane region" description="Helical" evidence="10">
    <location>
        <begin position="29"/>
        <end position="50"/>
    </location>
</feature>
<reference evidence="11 12" key="1">
    <citation type="submission" date="2020-08" db="EMBL/GenBank/DDBJ databases">
        <title>Genomic Encyclopedia of Type Strains, Phase IV (KMG-IV): sequencing the most valuable type-strain genomes for metagenomic binning, comparative biology and taxonomic classification.</title>
        <authorList>
            <person name="Goeker M."/>
        </authorList>
    </citation>
    <scope>NUCLEOTIDE SEQUENCE [LARGE SCALE GENOMIC DNA]</scope>
    <source>
        <strain evidence="11 12">DSM 26287</strain>
    </source>
</reference>
<evidence type="ECO:0000256" key="6">
    <source>
        <dbReference type="ARBA" id="ARBA00023136"/>
    </source>
</evidence>
<dbReference type="Pfam" id="PF00893">
    <property type="entry name" value="Multi_Drug_Res"/>
    <property type="match status" value="1"/>
</dbReference>
<evidence type="ECO:0000313" key="12">
    <source>
        <dbReference type="Proteomes" id="UP000537141"/>
    </source>
</evidence>
<evidence type="ECO:0000256" key="2">
    <source>
        <dbReference type="ARBA" id="ARBA00022448"/>
    </source>
</evidence>
<evidence type="ECO:0000256" key="4">
    <source>
        <dbReference type="ARBA" id="ARBA00022692"/>
    </source>
</evidence>
<evidence type="ECO:0000256" key="3">
    <source>
        <dbReference type="ARBA" id="ARBA00022475"/>
    </source>
</evidence>
<evidence type="ECO:0000256" key="9">
    <source>
        <dbReference type="RuleBase" id="RU003942"/>
    </source>
</evidence>
<name>A0A7X0NI83_9GAMM</name>
<keyword evidence="5 10" id="KW-1133">Transmembrane helix</keyword>
<proteinExistence type="inferred from homology"/>
<protein>
    <recommendedName>
        <fullName evidence="8">Guanidinium exporter</fullName>
    </recommendedName>
</protein>
<dbReference type="PANTHER" id="PTHR30561:SF0">
    <property type="entry name" value="GUANIDINIUM EXPORTER"/>
    <property type="match status" value="1"/>
</dbReference>
<sequence>MYWLILFLAGILEAGWLVGIQKSESFTNIPYVIFAVFSMSLSLVLFSIALKDIPVSQAYLVWLAIGASSISIINHYFFDQPLSIQQLFCFCLIFIGVAGLKMSN</sequence>
<keyword evidence="6 10" id="KW-0472">Membrane</keyword>
<comment type="caution">
    <text evidence="11">The sequence shown here is derived from an EMBL/GenBank/DDBJ whole genome shotgun (WGS) entry which is preliminary data.</text>
</comment>
<keyword evidence="4 9" id="KW-0812">Transmembrane</keyword>
<evidence type="ECO:0000256" key="1">
    <source>
        <dbReference type="ARBA" id="ARBA00004651"/>
    </source>
</evidence>
<accession>A0A7X0NI83</accession>
<evidence type="ECO:0000256" key="8">
    <source>
        <dbReference type="ARBA" id="ARBA00039168"/>
    </source>
</evidence>
<keyword evidence="2" id="KW-0813">Transport</keyword>
<dbReference type="InterPro" id="IPR045324">
    <property type="entry name" value="Small_multidrug_res"/>
</dbReference>
<comment type="similarity">
    <text evidence="7">Belongs to the drug/metabolite transporter (DMT) superfamily. Small multidrug resistance (SMR) (TC 2.A.7.1) family. Gdx/SugE subfamily.</text>
</comment>